<gene>
    <name evidence="1" type="ORF">IFM89_020284</name>
</gene>
<comment type="caution">
    <text evidence="1">The sequence shown here is derived from an EMBL/GenBank/DDBJ whole genome shotgun (WGS) entry which is preliminary data.</text>
</comment>
<dbReference type="Pfam" id="PF04720">
    <property type="entry name" value="PDDEXK_6"/>
    <property type="match status" value="1"/>
</dbReference>
<protein>
    <recommendedName>
        <fullName evidence="3">DUF506 family protein</fullName>
    </recommendedName>
</protein>
<dbReference type="EMBL" id="JADFTS010000004">
    <property type="protein sequence ID" value="KAF9610152.1"/>
    <property type="molecule type" value="Genomic_DNA"/>
</dbReference>
<name>A0A835I5Q8_9MAGN</name>
<accession>A0A835I5Q8</accession>
<sequence length="302" mass="34536">MAVFVRSKRVTDPLNDKVKACLCGKDESLDHYISSSSSGSEHDGSPCLSHLVHGFLEEEDNDVHLLQQVQDDFQDSNIVINVSERKEEIEKLLLSNSSFSSSQPGYSFHTTLLSHISLAMDMFLFFKPNKSIFQRRIMTYLRELGYNAGICKTKWDGNGALTSGNYEYIDVIISEQRYIIDVEFAGEFEIARQTIEYQDLFKVLPRVYVGRSEELKQIVKLMCDAAKKSLKSRDLLLPPWRKNRYMQLKWFGSYLRTINPVPSNVSVPPGFEKFSVQCRSVGFDAISDGNGRFIYHAATRIR</sequence>
<dbReference type="AlphaFoldDB" id="A0A835I5Q8"/>
<dbReference type="PANTHER" id="PTHR31579:SF84">
    <property type="entry name" value="F21O3.6 PROTEIN"/>
    <property type="match status" value="1"/>
</dbReference>
<evidence type="ECO:0000313" key="1">
    <source>
        <dbReference type="EMBL" id="KAF9610152.1"/>
    </source>
</evidence>
<evidence type="ECO:0008006" key="3">
    <source>
        <dbReference type="Google" id="ProtNLM"/>
    </source>
</evidence>
<proteinExistence type="predicted"/>
<dbReference type="Proteomes" id="UP000631114">
    <property type="component" value="Unassembled WGS sequence"/>
</dbReference>
<dbReference type="PANTHER" id="PTHR31579">
    <property type="entry name" value="OS03G0796600 PROTEIN"/>
    <property type="match status" value="1"/>
</dbReference>
<dbReference type="InterPro" id="IPR006502">
    <property type="entry name" value="PDDEXK-like"/>
</dbReference>
<evidence type="ECO:0000313" key="2">
    <source>
        <dbReference type="Proteomes" id="UP000631114"/>
    </source>
</evidence>
<keyword evidence="2" id="KW-1185">Reference proteome</keyword>
<dbReference type="NCBIfam" id="TIGR01615">
    <property type="entry name" value="A_thal_3542"/>
    <property type="match status" value="1"/>
</dbReference>
<reference evidence="1 2" key="1">
    <citation type="submission" date="2020-10" db="EMBL/GenBank/DDBJ databases">
        <title>The Coptis chinensis genome and diversification of protoberbering-type alkaloids.</title>
        <authorList>
            <person name="Wang B."/>
            <person name="Shu S."/>
            <person name="Song C."/>
            <person name="Liu Y."/>
        </authorList>
    </citation>
    <scope>NUCLEOTIDE SEQUENCE [LARGE SCALE GENOMIC DNA]</scope>
    <source>
        <strain evidence="1">HL-2020</strain>
        <tissue evidence="1">Leaf</tissue>
    </source>
</reference>
<dbReference type="OrthoDB" id="548115at2759"/>
<organism evidence="1 2">
    <name type="scientific">Coptis chinensis</name>
    <dbReference type="NCBI Taxonomy" id="261450"/>
    <lineage>
        <taxon>Eukaryota</taxon>
        <taxon>Viridiplantae</taxon>
        <taxon>Streptophyta</taxon>
        <taxon>Embryophyta</taxon>
        <taxon>Tracheophyta</taxon>
        <taxon>Spermatophyta</taxon>
        <taxon>Magnoliopsida</taxon>
        <taxon>Ranunculales</taxon>
        <taxon>Ranunculaceae</taxon>
        <taxon>Coptidoideae</taxon>
        <taxon>Coptis</taxon>
    </lineage>
</organism>